<sequence length="172" mass="18585">DVSFHLRQLSCKYVNPSIASPDAEFGHIGRRRRVHVVESTVIVRVKDINDNAPIFNNGTIFGEVQENGPIDLSVALVRAWDADDPLEGSNAHLTYSIEKNVVEEETGNAIFKLDAQTGLLQTALCCLDRETTPSYQIQVVASDGGGLKGGGSEEVQVLGGSASEGQRIPPRR</sequence>
<feature type="region of interest" description="Disordered" evidence="6">
    <location>
        <begin position="147"/>
        <end position="172"/>
    </location>
</feature>
<dbReference type="GO" id="GO:0016477">
    <property type="term" value="P:cell migration"/>
    <property type="evidence" value="ECO:0007669"/>
    <property type="project" value="TreeGrafter"/>
</dbReference>
<dbReference type="PANTHER" id="PTHR24027">
    <property type="entry name" value="CADHERIN-23"/>
    <property type="match status" value="1"/>
</dbReference>
<evidence type="ECO:0000256" key="1">
    <source>
        <dbReference type="ARBA" id="ARBA00004370"/>
    </source>
</evidence>
<comment type="subcellular location">
    <subcellularLocation>
        <location evidence="1">Membrane</location>
    </subcellularLocation>
</comment>
<dbReference type="GO" id="GO:0005509">
    <property type="term" value="F:calcium ion binding"/>
    <property type="evidence" value="ECO:0007669"/>
    <property type="project" value="UniProtKB-UniRule"/>
</dbReference>
<dbReference type="CDD" id="cd11304">
    <property type="entry name" value="Cadherin_repeat"/>
    <property type="match status" value="1"/>
</dbReference>
<evidence type="ECO:0000256" key="4">
    <source>
        <dbReference type="ARBA" id="ARBA00023136"/>
    </source>
</evidence>
<evidence type="ECO:0000256" key="6">
    <source>
        <dbReference type="SAM" id="MobiDB-lite"/>
    </source>
</evidence>
<keyword evidence="2" id="KW-0677">Repeat</keyword>
<dbReference type="GO" id="GO:0008013">
    <property type="term" value="F:beta-catenin binding"/>
    <property type="evidence" value="ECO:0007669"/>
    <property type="project" value="TreeGrafter"/>
</dbReference>
<keyword evidence="3 5" id="KW-0106">Calcium</keyword>
<evidence type="ECO:0000313" key="9">
    <source>
        <dbReference type="Proteomes" id="UP001497623"/>
    </source>
</evidence>
<evidence type="ECO:0000256" key="5">
    <source>
        <dbReference type="PROSITE-ProRule" id="PRU00043"/>
    </source>
</evidence>
<dbReference type="Pfam" id="PF00028">
    <property type="entry name" value="Cadherin"/>
    <property type="match status" value="1"/>
</dbReference>
<dbReference type="SMART" id="SM00112">
    <property type="entry name" value="CA"/>
    <property type="match status" value="1"/>
</dbReference>
<dbReference type="Proteomes" id="UP001497623">
    <property type="component" value="Unassembled WGS sequence"/>
</dbReference>
<evidence type="ECO:0000256" key="3">
    <source>
        <dbReference type="ARBA" id="ARBA00022837"/>
    </source>
</evidence>
<dbReference type="AlphaFoldDB" id="A0AAV2S1E4"/>
<dbReference type="PANTHER" id="PTHR24027:SF438">
    <property type="entry name" value="CADHERIN 23"/>
    <property type="match status" value="1"/>
</dbReference>
<feature type="domain" description="Cadherin" evidence="7">
    <location>
        <begin position="39"/>
        <end position="55"/>
    </location>
</feature>
<dbReference type="GO" id="GO:0031175">
    <property type="term" value="P:neuron projection development"/>
    <property type="evidence" value="ECO:0007669"/>
    <property type="project" value="TreeGrafter"/>
</dbReference>
<feature type="domain" description="Cadherin" evidence="7">
    <location>
        <begin position="63"/>
        <end position="172"/>
    </location>
</feature>
<dbReference type="PROSITE" id="PS50268">
    <property type="entry name" value="CADHERIN_2"/>
    <property type="match status" value="2"/>
</dbReference>
<proteinExistence type="predicted"/>
<dbReference type="GO" id="GO:0045296">
    <property type="term" value="F:cadherin binding"/>
    <property type="evidence" value="ECO:0007669"/>
    <property type="project" value="TreeGrafter"/>
</dbReference>
<keyword evidence="9" id="KW-1185">Reference proteome</keyword>
<keyword evidence="4" id="KW-0472">Membrane</keyword>
<protein>
    <recommendedName>
        <fullName evidence="7">Cadherin domain-containing protein</fullName>
    </recommendedName>
</protein>
<dbReference type="EMBL" id="CAXKWB010039605">
    <property type="protein sequence ID" value="CAL4153357.1"/>
    <property type="molecule type" value="Genomic_DNA"/>
</dbReference>
<organism evidence="8 9">
    <name type="scientific">Meganyctiphanes norvegica</name>
    <name type="common">Northern krill</name>
    <name type="synonym">Thysanopoda norvegica</name>
    <dbReference type="NCBI Taxonomy" id="48144"/>
    <lineage>
        <taxon>Eukaryota</taxon>
        <taxon>Metazoa</taxon>
        <taxon>Ecdysozoa</taxon>
        <taxon>Arthropoda</taxon>
        <taxon>Crustacea</taxon>
        <taxon>Multicrustacea</taxon>
        <taxon>Malacostraca</taxon>
        <taxon>Eumalacostraca</taxon>
        <taxon>Eucarida</taxon>
        <taxon>Euphausiacea</taxon>
        <taxon>Euphausiidae</taxon>
        <taxon>Meganyctiphanes</taxon>
    </lineage>
</organism>
<dbReference type="GO" id="GO:0016342">
    <property type="term" value="C:catenin complex"/>
    <property type="evidence" value="ECO:0007669"/>
    <property type="project" value="TreeGrafter"/>
</dbReference>
<evidence type="ECO:0000313" key="8">
    <source>
        <dbReference type="EMBL" id="CAL4153357.1"/>
    </source>
</evidence>
<dbReference type="PRINTS" id="PR00205">
    <property type="entry name" value="CADHERIN"/>
</dbReference>
<accession>A0AAV2S1E4</accession>
<dbReference type="FunFam" id="2.60.40.60:FF:000112">
    <property type="entry name" value="neural-cadherin isoform X1"/>
    <property type="match status" value="1"/>
</dbReference>
<dbReference type="InterPro" id="IPR039808">
    <property type="entry name" value="Cadherin"/>
</dbReference>
<dbReference type="Gene3D" id="2.60.40.60">
    <property type="entry name" value="Cadherins"/>
    <property type="match status" value="1"/>
</dbReference>
<comment type="caution">
    <text evidence="8">The sequence shown here is derived from an EMBL/GenBank/DDBJ whole genome shotgun (WGS) entry which is preliminary data.</text>
</comment>
<gene>
    <name evidence="8" type="ORF">MNOR_LOCUS31162</name>
</gene>
<dbReference type="InterPro" id="IPR015919">
    <property type="entry name" value="Cadherin-like_sf"/>
</dbReference>
<dbReference type="InterPro" id="IPR020894">
    <property type="entry name" value="Cadherin_CS"/>
</dbReference>
<dbReference type="GO" id="GO:0007156">
    <property type="term" value="P:homophilic cell adhesion via plasma membrane adhesion molecules"/>
    <property type="evidence" value="ECO:0007669"/>
    <property type="project" value="InterPro"/>
</dbReference>
<evidence type="ECO:0000256" key="2">
    <source>
        <dbReference type="ARBA" id="ARBA00022737"/>
    </source>
</evidence>
<feature type="non-terminal residue" evidence="8">
    <location>
        <position position="172"/>
    </location>
</feature>
<dbReference type="PROSITE" id="PS00232">
    <property type="entry name" value="CADHERIN_1"/>
    <property type="match status" value="1"/>
</dbReference>
<evidence type="ECO:0000259" key="7">
    <source>
        <dbReference type="PROSITE" id="PS50268"/>
    </source>
</evidence>
<dbReference type="InterPro" id="IPR002126">
    <property type="entry name" value="Cadherin-like_dom"/>
</dbReference>
<name>A0AAV2S1E4_MEGNR</name>
<feature type="non-terminal residue" evidence="8">
    <location>
        <position position="1"/>
    </location>
</feature>
<dbReference type="SUPFAM" id="SSF49313">
    <property type="entry name" value="Cadherin-like"/>
    <property type="match status" value="1"/>
</dbReference>
<reference evidence="8 9" key="1">
    <citation type="submission" date="2024-05" db="EMBL/GenBank/DDBJ databases">
        <authorList>
            <person name="Wallberg A."/>
        </authorList>
    </citation>
    <scope>NUCLEOTIDE SEQUENCE [LARGE SCALE GENOMIC DNA]</scope>
</reference>